<dbReference type="PANTHER" id="PTHR43827:SF3">
    <property type="entry name" value="NADP-DEPENDENT OXIDOREDUCTASE DOMAIN-CONTAINING PROTEIN"/>
    <property type="match status" value="1"/>
</dbReference>
<feature type="domain" description="NADP-dependent oxidoreductase" evidence="7">
    <location>
        <begin position="22"/>
        <end position="266"/>
    </location>
</feature>
<dbReference type="AlphaFoldDB" id="A0A068VUU9"/>
<feature type="binding site" evidence="5">
    <location>
        <position position="113"/>
    </location>
    <ligand>
        <name>substrate</name>
    </ligand>
</feature>
<dbReference type="InterPro" id="IPR018170">
    <property type="entry name" value="Aldo/ket_reductase_CS"/>
</dbReference>
<dbReference type="EC" id="1.1.1.274" evidence="8"/>
<keyword evidence="3 8" id="KW-0560">Oxidoreductase</keyword>
<evidence type="ECO:0000259" key="7">
    <source>
        <dbReference type="Pfam" id="PF00248"/>
    </source>
</evidence>
<proteinExistence type="inferred from homology"/>
<keyword evidence="2" id="KW-0521">NADP</keyword>
<dbReference type="KEGG" id="pfre:RM25_0166"/>
<dbReference type="PROSITE" id="PS00798">
    <property type="entry name" value="ALDOKETO_REDUCTASE_1"/>
    <property type="match status" value="1"/>
</dbReference>
<evidence type="ECO:0000256" key="1">
    <source>
        <dbReference type="ARBA" id="ARBA00007905"/>
    </source>
</evidence>
<dbReference type="InterPro" id="IPR023210">
    <property type="entry name" value="NADP_OxRdtase_dom"/>
</dbReference>
<accession>A0A068VUU9</accession>
<dbReference type="InterPro" id="IPR020471">
    <property type="entry name" value="AKR"/>
</dbReference>
<evidence type="ECO:0000256" key="3">
    <source>
        <dbReference type="ARBA" id="ARBA00023002"/>
    </source>
</evidence>
<protein>
    <submittedName>
        <fullName evidence="8">2,5-diketo-D-gluconate reductase A</fullName>
        <ecNumber evidence="8">1.1.1.274</ecNumber>
    </submittedName>
</protein>
<dbReference type="RefSeq" id="WP_013160085.1">
    <property type="nucleotide sequence ID" value="NZ_CP010341.1"/>
</dbReference>
<gene>
    <name evidence="8" type="primary">dkgA</name>
    <name evidence="8" type="ORF">PFCIRM138_10850</name>
</gene>
<reference evidence="8" key="1">
    <citation type="submission" date="2014-08" db="EMBL/GenBank/DDBJ databases">
        <authorList>
            <person name="Falentin Helene"/>
        </authorList>
    </citation>
    <scope>NUCLEOTIDE SEQUENCE</scope>
</reference>
<dbReference type="GO" id="GO:0050580">
    <property type="term" value="F:2,5-didehydrogluconate reductase activity"/>
    <property type="evidence" value="ECO:0007669"/>
    <property type="project" value="UniProtKB-EC"/>
</dbReference>
<name>A0A068VUU9_PROFF</name>
<feature type="active site" description="Proton donor" evidence="4">
    <location>
        <position position="55"/>
    </location>
</feature>
<dbReference type="PIRSF" id="PIRSF000097">
    <property type="entry name" value="AKR"/>
    <property type="match status" value="1"/>
</dbReference>
<feature type="site" description="Lowers pKa of active site Tyr" evidence="6">
    <location>
        <position position="80"/>
    </location>
</feature>
<dbReference type="SUPFAM" id="SSF51430">
    <property type="entry name" value="NAD(P)-linked oxidoreductase"/>
    <property type="match status" value="1"/>
</dbReference>
<sequence length="280" mass="30462">MIIPTTPTPTVELSGGTRMPMLGMGTWPLKGEECRAAVASAIEQGYRLVDTAEAYGNEEAVGKAVREAGPDRAEIFVTTKFSKQWHSRKGVHEALEHSLERLGLDYVDLFLMHWPMPGEGSYVDAYRGMVELKEQGLAKAIGVSNFKVHHLDDLITEGMTPEVNQIQLDPSRPRLEVRDFLDNHDIVTEAWSPLGRGADGVLNAPAVLDAAKKHGITPAAAVLAWELNQGIVTIPKSANPEHQRTNLEAIGVELSAQEMKAIDALADPNAKIDDSDKTGN</sequence>
<dbReference type="PROSITE" id="PS00062">
    <property type="entry name" value="ALDOKETO_REDUCTASE_2"/>
    <property type="match status" value="1"/>
</dbReference>
<evidence type="ECO:0000256" key="4">
    <source>
        <dbReference type="PIRSR" id="PIRSR000097-1"/>
    </source>
</evidence>
<dbReference type="FunFam" id="3.20.20.100:FF:000002">
    <property type="entry name" value="2,5-diketo-D-gluconic acid reductase A"/>
    <property type="match status" value="1"/>
</dbReference>
<dbReference type="PANTHER" id="PTHR43827">
    <property type="entry name" value="2,5-DIKETO-D-GLUCONIC ACID REDUCTASE"/>
    <property type="match status" value="1"/>
</dbReference>
<dbReference type="Pfam" id="PF00248">
    <property type="entry name" value="Aldo_ket_red"/>
    <property type="match status" value="1"/>
</dbReference>
<dbReference type="InterPro" id="IPR036812">
    <property type="entry name" value="NAD(P)_OxRdtase_dom_sf"/>
</dbReference>
<dbReference type="Gene3D" id="3.20.20.100">
    <property type="entry name" value="NADP-dependent oxidoreductase domain"/>
    <property type="match status" value="1"/>
</dbReference>
<dbReference type="PATRIC" id="fig|66712.6.peg.168"/>
<comment type="similarity">
    <text evidence="1">Belongs to the aldo/keto reductase family.</text>
</comment>
<evidence type="ECO:0000256" key="6">
    <source>
        <dbReference type="PIRSR" id="PIRSR000097-3"/>
    </source>
</evidence>
<organism evidence="8">
    <name type="scientific">Propionibacterium freudenreichii subsp. freudenreichii</name>
    <dbReference type="NCBI Taxonomy" id="66712"/>
    <lineage>
        <taxon>Bacteria</taxon>
        <taxon>Bacillati</taxon>
        <taxon>Actinomycetota</taxon>
        <taxon>Actinomycetes</taxon>
        <taxon>Propionibacteriales</taxon>
        <taxon>Propionibacteriaceae</taxon>
        <taxon>Propionibacterium</taxon>
    </lineage>
</organism>
<dbReference type="PRINTS" id="PR00069">
    <property type="entry name" value="ALDKETRDTASE"/>
</dbReference>
<evidence type="ECO:0000313" key="8">
    <source>
        <dbReference type="EMBL" id="CEP25722.1"/>
    </source>
</evidence>
<evidence type="ECO:0000256" key="5">
    <source>
        <dbReference type="PIRSR" id="PIRSR000097-2"/>
    </source>
</evidence>
<evidence type="ECO:0000256" key="2">
    <source>
        <dbReference type="ARBA" id="ARBA00022857"/>
    </source>
</evidence>
<dbReference type="EMBL" id="LM676381">
    <property type="protein sequence ID" value="CEP25722.1"/>
    <property type="molecule type" value="Genomic_DNA"/>
</dbReference>